<name>A0A7H8QPG3_TALRU</name>
<accession>A0A7H8QPG3</accession>
<reference evidence="2" key="1">
    <citation type="submission" date="2020-06" db="EMBL/GenBank/DDBJ databases">
        <title>A chromosome-scale genome assembly of Talaromyces rugulosus W13939.</title>
        <authorList>
            <person name="Wang B."/>
            <person name="Guo L."/>
            <person name="Ye K."/>
            <person name="Wang L."/>
        </authorList>
    </citation>
    <scope>NUCLEOTIDE SEQUENCE [LARGE SCALE GENOMIC DNA]</scope>
    <source>
        <strain evidence="2">W13939</strain>
    </source>
</reference>
<sequence length="153" mass="16296">MSAIGNQGGGVVRALLGSGLTGGNLWLIRTLTRDPNLANAKNLLAAHQTIDNCLTLVTGHALGITADDMAKTFTRVTGEAAVHEPISAEEFAELAVPFVGPAFKEDAKEMMEWAAVMPADKICYSAFDADQDHSVQNLGLSATSFKSWLYRTS</sequence>
<dbReference type="OrthoDB" id="3358371at2759"/>
<dbReference type="AlphaFoldDB" id="A0A7H8QPG3"/>
<proteinExistence type="predicted"/>
<dbReference type="KEGG" id="trg:TRUGW13939_02453"/>
<evidence type="ECO:0000313" key="2">
    <source>
        <dbReference type="Proteomes" id="UP000509510"/>
    </source>
</evidence>
<organism evidence="1 2">
    <name type="scientific">Talaromyces rugulosus</name>
    <name type="common">Penicillium rugulosum</name>
    <dbReference type="NCBI Taxonomy" id="121627"/>
    <lineage>
        <taxon>Eukaryota</taxon>
        <taxon>Fungi</taxon>
        <taxon>Dikarya</taxon>
        <taxon>Ascomycota</taxon>
        <taxon>Pezizomycotina</taxon>
        <taxon>Eurotiomycetes</taxon>
        <taxon>Eurotiomycetidae</taxon>
        <taxon>Eurotiales</taxon>
        <taxon>Trichocomaceae</taxon>
        <taxon>Talaromyces</taxon>
        <taxon>Talaromyces sect. Islandici</taxon>
    </lineage>
</organism>
<evidence type="ECO:0000313" key="1">
    <source>
        <dbReference type="EMBL" id="QKX55361.1"/>
    </source>
</evidence>
<dbReference type="Gene3D" id="3.40.50.720">
    <property type="entry name" value="NAD(P)-binding Rossmann-like Domain"/>
    <property type="match status" value="2"/>
</dbReference>
<gene>
    <name evidence="1" type="ORF">TRUGW13939_02453</name>
</gene>
<dbReference type="Proteomes" id="UP000509510">
    <property type="component" value="Chromosome I"/>
</dbReference>
<dbReference type="GeneID" id="55989962"/>
<dbReference type="EMBL" id="CP055898">
    <property type="protein sequence ID" value="QKX55361.1"/>
    <property type="molecule type" value="Genomic_DNA"/>
</dbReference>
<dbReference type="RefSeq" id="XP_035341540.1">
    <property type="nucleotide sequence ID" value="XM_035485647.1"/>
</dbReference>
<dbReference type="Gene3D" id="3.90.25.10">
    <property type="entry name" value="UDP-galactose 4-epimerase, domain 1"/>
    <property type="match status" value="1"/>
</dbReference>
<protein>
    <recommendedName>
        <fullName evidence="3">NmrA-like domain-containing protein</fullName>
    </recommendedName>
</protein>
<keyword evidence="2" id="KW-1185">Reference proteome</keyword>
<evidence type="ECO:0008006" key="3">
    <source>
        <dbReference type="Google" id="ProtNLM"/>
    </source>
</evidence>